<dbReference type="InterPro" id="IPR052708">
    <property type="entry name" value="PxpC"/>
</dbReference>
<sequence>MADGLRIVAPGVATTLQDAGRQGYLRFGISGSGAMDLDLLALANTLVGNPSDAAAIEMAMLGPTLVCEAELCRVALAGASFAISLNGRALDPYTSYDLRRGDRLILGAPRQGLRAWLAVAGGFAVAPMLGSVSTHTRTRLGGLDGNPLAAGDLLPLHAPQPSGRPLTLPTAHRPRFDGRIRVVLGPQADSFTEEGLRTFLSAPYTLTARADRMGCHLDGPPIAHADGFNIVSDGIVNGSIQVPGYGRPLILLADRHTTGGYPKIATVIAADLGRLAQVRPGETIRFEAVTVEVAQSVAREAKRTLASQRAALVPAGGGDLDSGFLLSCNLIGGVVSASSAAATA</sequence>
<protein>
    <submittedName>
        <fullName evidence="5">Biotin-dependent carboxyltransferase family protein</fullName>
    </submittedName>
</protein>
<gene>
    <name evidence="5" type="ORF">ACFQE0_21150</name>
</gene>
<dbReference type="Proteomes" id="UP001596292">
    <property type="component" value="Unassembled WGS sequence"/>
</dbReference>
<name>A0ABW2BPV8_9HYPH</name>
<dbReference type="InterPro" id="IPR003778">
    <property type="entry name" value="CT_A_B"/>
</dbReference>
<keyword evidence="6" id="KW-1185">Reference proteome</keyword>
<dbReference type="PANTHER" id="PTHR43309">
    <property type="entry name" value="5-OXOPROLINASE SUBUNIT C"/>
    <property type="match status" value="1"/>
</dbReference>
<evidence type="ECO:0000259" key="4">
    <source>
        <dbReference type="SMART" id="SM00797"/>
    </source>
</evidence>
<keyword evidence="1" id="KW-0547">Nucleotide-binding</keyword>
<dbReference type="Pfam" id="PF02626">
    <property type="entry name" value="CT_A_B"/>
    <property type="match status" value="1"/>
</dbReference>
<proteinExistence type="predicted"/>
<dbReference type="EMBL" id="JBHSWN010000001">
    <property type="protein sequence ID" value="MFC6791884.1"/>
    <property type="molecule type" value="Genomic_DNA"/>
</dbReference>
<evidence type="ECO:0000256" key="2">
    <source>
        <dbReference type="ARBA" id="ARBA00022801"/>
    </source>
</evidence>
<dbReference type="Gene3D" id="2.40.100.10">
    <property type="entry name" value="Cyclophilin-like"/>
    <property type="match status" value="1"/>
</dbReference>
<dbReference type="SMART" id="SM00797">
    <property type="entry name" value="AHS2"/>
    <property type="match status" value="1"/>
</dbReference>
<evidence type="ECO:0000313" key="6">
    <source>
        <dbReference type="Proteomes" id="UP001596292"/>
    </source>
</evidence>
<dbReference type="SUPFAM" id="SSF50891">
    <property type="entry name" value="Cyclophilin-like"/>
    <property type="match status" value="1"/>
</dbReference>
<dbReference type="InterPro" id="IPR029000">
    <property type="entry name" value="Cyclophilin-like_dom_sf"/>
</dbReference>
<comment type="caution">
    <text evidence="5">The sequence shown here is derived from an EMBL/GenBank/DDBJ whole genome shotgun (WGS) entry which is preliminary data.</text>
</comment>
<evidence type="ECO:0000313" key="5">
    <source>
        <dbReference type="EMBL" id="MFC6791884.1"/>
    </source>
</evidence>
<accession>A0ABW2BPV8</accession>
<keyword evidence="3" id="KW-0067">ATP-binding</keyword>
<dbReference type="PANTHER" id="PTHR43309:SF3">
    <property type="entry name" value="5-OXOPROLINASE SUBUNIT C"/>
    <property type="match status" value="1"/>
</dbReference>
<organism evidence="5 6">
    <name type="scientific">Methylobacterium komagatae</name>
    <dbReference type="NCBI Taxonomy" id="374425"/>
    <lineage>
        <taxon>Bacteria</taxon>
        <taxon>Pseudomonadati</taxon>
        <taxon>Pseudomonadota</taxon>
        <taxon>Alphaproteobacteria</taxon>
        <taxon>Hyphomicrobiales</taxon>
        <taxon>Methylobacteriaceae</taxon>
        <taxon>Methylobacterium</taxon>
    </lineage>
</organism>
<evidence type="ECO:0000256" key="3">
    <source>
        <dbReference type="ARBA" id="ARBA00022840"/>
    </source>
</evidence>
<feature type="domain" description="Carboxyltransferase" evidence="4">
    <location>
        <begin position="26"/>
        <end position="304"/>
    </location>
</feature>
<reference evidence="6" key="1">
    <citation type="journal article" date="2019" name="Int. J. Syst. Evol. Microbiol.">
        <title>The Global Catalogue of Microorganisms (GCM) 10K type strain sequencing project: providing services to taxonomists for standard genome sequencing and annotation.</title>
        <authorList>
            <consortium name="The Broad Institute Genomics Platform"/>
            <consortium name="The Broad Institute Genome Sequencing Center for Infectious Disease"/>
            <person name="Wu L."/>
            <person name="Ma J."/>
        </authorList>
    </citation>
    <scope>NUCLEOTIDE SEQUENCE [LARGE SCALE GENOMIC DNA]</scope>
    <source>
        <strain evidence="6">CCUG 48316</strain>
    </source>
</reference>
<dbReference type="NCBIfam" id="TIGR00724">
    <property type="entry name" value="urea_amlyse_rel"/>
    <property type="match status" value="1"/>
</dbReference>
<evidence type="ECO:0000256" key="1">
    <source>
        <dbReference type="ARBA" id="ARBA00022741"/>
    </source>
</evidence>
<keyword evidence="2" id="KW-0378">Hydrolase</keyword>
<dbReference type="RefSeq" id="WP_378973160.1">
    <property type="nucleotide sequence ID" value="NZ_JBHSWN010000001.1"/>
</dbReference>